<name>A0AAD4DDZ8_9FUNG</name>
<comment type="subcellular location">
    <subcellularLocation>
        <location evidence="1">Cell envelope</location>
    </subcellularLocation>
</comment>
<dbReference type="AlphaFoldDB" id="A0AAD4DDZ8"/>
<feature type="domain" description="Thioredoxin" evidence="5">
    <location>
        <begin position="84"/>
        <end position="248"/>
    </location>
</feature>
<dbReference type="EMBL" id="JAAAIL010000451">
    <property type="protein sequence ID" value="KAG0275667.1"/>
    <property type="molecule type" value="Genomic_DNA"/>
</dbReference>
<dbReference type="Pfam" id="PF00085">
    <property type="entry name" value="Thioredoxin"/>
    <property type="match status" value="1"/>
</dbReference>
<dbReference type="PROSITE" id="PS51352">
    <property type="entry name" value="THIOREDOXIN_2"/>
    <property type="match status" value="1"/>
</dbReference>
<protein>
    <recommendedName>
        <fullName evidence="5">Thioredoxin domain-containing protein</fullName>
    </recommendedName>
</protein>
<dbReference type="InterPro" id="IPR013766">
    <property type="entry name" value="Thioredoxin_domain"/>
</dbReference>
<keyword evidence="3" id="KW-1015">Disulfide bond</keyword>
<dbReference type="PANTHER" id="PTHR42852:SF6">
    <property type="entry name" value="THIOL:DISULFIDE INTERCHANGE PROTEIN DSBE"/>
    <property type="match status" value="1"/>
</dbReference>
<proteinExistence type="predicted"/>
<sequence length="263" mass="29331">MPPTEPESTSIPTPSQQQRLTKLFTEVVWTPLYEPSYDEDLFNSCITTFEVRCNTELGIESPGAAEAALKPIGFQSYEIIKEILKKGPPAFAKPGWVSEMMGQKVDLEDLLKGCEWLQEKKEFKERIVLLDIWATWCSPCIEIAPHLSELSEKYPGVVSVIGINNDCIFEPKDKGHDIEKLKTFLGLDKIKGKFRYTVVVDVLNRVREELWKKCGFEGVPTGIMLVDGAIAFVGDLEKVDPALEKALESIGAAIIPNAAAKEE</sequence>
<dbReference type="GO" id="GO:0017004">
    <property type="term" value="P:cytochrome complex assembly"/>
    <property type="evidence" value="ECO:0007669"/>
    <property type="project" value="UniProtKB-KW"/>
</dbReference>
<organism evidence="6 7">
    <name type="scientific">Linnemannia exigua</name>
    <dbReference type="NCBI Taxonomy" id="604196"/>
    <lineage>
        <taxon>Eukaryota</taxon>
        <taxon>Fungi</taxon>
        <taxon>Fungi incertae sedis</taxon>
        <taxon>Mucoromycota</taxon>
        <taxon>Mortierellomycotina</taxon>
        <taxon>Mortierellomycetes</taxon>
        <taxon>Mortierellales</taxon>
        <taxon>Mortierellaceae</taxon>
        <taxon>Linnemannia</taxon>
    </lineage>
</organism>
<dbReference type="PANTHER" id="PTHR42852">
    <property type="entry name" value="THIOL:DISULFIDE INTERCHANGE PROTEIN DSBE"/>
    <property type="match status" value="1"/>
</dbReference>
<dbReference type="CDD" id="cd02966">
    <property type="entry name" value="TlpA_like_family"/>
    <property type="match status" value="1"/>
</dbReference>
<keyword evidence="7" id="KW-1185">Reference proteome</keyword>
<gene>
    <name evidence="6" type="ORF">BGZ95_008517</name>
</gene>
<keyword evidence="4" id="KW-0676">Redox-active center</keyword>
<keyword evidence="2" id="KW-0201">Cytochrome c-type biogenesis</keyword>
<evidence type="ECO:0000256" key="4">
    <source>
        <dbReference type="ARBA" id="ARBA00023284"/>
    </source>
</evidence>
<evidence type="ECO:0000259" key="5">
    <source>
        <dbReference type="PROSITE" id="PS51352"/>
    </source>
</evidence>
<reference evidence="6" key="1">
    <citation type="journal article" date="2020" name="Fungal Divers.">
        <title>Resolving the Mortierellaceae phylogeny through synthesis of multi-gene phylogenetics and phylogenomics.</title>
        <authorList>
            <person name="Vandepol N."/>
            <person name="Liber J."/>
            <person name="Desiro A."/>
            <person name="Na H."/>
            <person name="Kennedy M."/>
            <person name="Barry K."/>
            <person name="Grigoriev I.V."/>
            <person name="Miller A.N."/>
            <person name="O'Donnell K."/>
            <person name="Stajich J.E."/>
            <person name="Bonito G."/>
        </authorList>
    </citation>
    <scope>NUCLEOTIDE SEQUENCE</scope>
    <source>
        <strain evidence="6">NRRL 28262</strain>
    </source>
</reference>
<dbReference type="InterPro" id="IPR050553">
    <property type="entry name" value="Thioredoxin_ResA/DsbE_sf"/>
</dbReference>
<comment type="caution">
    <text evidence="6">The sequence shown here is derived from an EMBL/GenBank/DDBJ whole genome shotgun (WGS) entry which is preliminary data.</text>
</comment>
<evidence type="ECO:0000256" key="1">
    <source>
        <dbReference type="ARBA" id="ARBA00004196"/>
    </source>
</evidence>
<dbReference type="InterPro" id="IPR036249">
    <property type="entry name" value="Thioredoxin-like_sf"/>
</dbReference>
<evidence type="ECO:0000256" key="2">
    <source>
        <dbReference type="ARBA" id="ARBA00022748"/>
    </source>
</evidence>
<dbReference type="SUPFAM" id="SSF52833">
    <property type="entry name" value="Thioredoxin-like"/>
    <property type="match status" value="1"/>
</dbReference>
<dbReference type="Proteomes" id="UP001194580">
    <property type="component" value="Unassembled WGS sequence"/>
</dbReference>
<accession>A0AAD4DDZ8</accession>
<dbReference type="Gene3D" id="3.40.30.10">
    <property type="entry name" value="Glutaredoxin"/>
    <property type="match status" value="1"/>
</dbReference>
<evidence type="ECO:0000313" key="6">
    <source>
        <dbReference type="EMBL" id="KAG0275667.1"/>
    </source>
</evidence>
<evidence type="ECO:0000313" key="7">
    <source>
        <dbReference type="Proteomes" id="UP001194580"/>
    </source>
</evidence>
<evidence type="ECO:0000256" key="3">
    <source>
        <dbReference type="ARBA" id="ARBA00023157"/>
    </source>
</evidence>